<name>A0ABV9XM58_9ACTN</name>
<organism evidence="2 3">
    <name type="scientific">Streptomyces coeruleoprunus</name>
    <dbReference type="NCBI Taxonomy" id="285563"/>
    <lineage>
        <taxon>Bacteria</taxon>
        <taxon>Bacillati</taxon>
        <taxon>Actinomycetota</taxon>
        <taxon>Actinomycetes</taxon>
        <taxon>Kitasatosporales</taxon>
        <taxon>Streptomycetaceae</taxon>
        <taxon>Streptomyces</taxon>
    </lineage>
</organism>
<sequence>MTDQPPPPDDTSAAAFDLMFLRTRAAQCRLTDEDLTALTGIPTADWGTHLTPHTLPAAALLALARVLNTSPESLLRVPEHASRGSVPRAATHATVLHAALLEVGRIHPDDLASALEWTPHRLKWAATALAAHLEQPSSPQRLIHTDTAIHLTCVPGLLTGTQRQNLYNTGHTAASLAPGEAAALTRLLHRTARGLTPEMPANQIPRLANRRLLAPDGKQPAPHPDVLFALGLAAHPFLDAADPAGHQVLGHRPAAADPGPHRHVHQADAARADFTDSLLPVPAPPQPPRSR</sequence>
<gene>
    <name evidence="2" type="ORF">ACFPM3_30540</name>
</gene>
<accession>A0ABV9XM58</accession>
<feature type="region of interest" description="Disordered" evidence="1">
    <location>
        <begin position="244"/>
        <end position="267"/>
    </location>
</feature>
<dbReference type="Proteomes" id="UP001595829">
    <property type="component" value="Unassembled WGS sequence"/>
</dbReference>
<comment type="caution">
    <text evidence="2">The sequence shown here is derived from an EMBL/GenBank/DDBJ whole genome shotgun (WGS) entry which is preliminary data.</text>
</comment>
<keyword evidence="3" id="KW-1185">Reference proteome</keyword>
<dbReference type="EMBL" id="JBHSJD010000025">
    <property type="protein sequence ID" value="MFC5026479.1"/>
    <property type="molecule type" value="Genomic_DNA"/>
</dbReference>
<evidence type="ECO:0000256" key="1">
    <source>
        <dbReference type="SAM" id="MobiDB-lite"/>
    </source>
</evidence>
<proteinExistence type="predicted"/>
<dbReference type="RefSeq" id="WP_345685875.1">
    <property type="nucleotide sequence ID" value="NZ_BAABIT010000001.1"/>
</dbReference>
<reference evidence="3" key="1">
    <citation type="journal article" date="2019" name="Int. J. Syst. Evol. Microbiol.">
        <title>The Global Catalogue of Microorganisms (GCM) 10K type strain sequencing project: providing services to taxonomists for standard genome sequencing and annotation.</title>
        <authorList>
            <consortium name="The Broad Institute Genomics Platform"/>
            <consortium name="The Broad Institute Genome Sequencing Center for Infectious Disease"/>
            <person name="Wu L."/>
            <person name="Ma J."/>
        </authorList>
    </citation>
    <scope>NUCLEOTIDE SEQUENCE [LARGE SCALE GENOMIC DNA]</scope>
    <source>
        <strain evidence="3">CGMCC 4.1648</strain>
    </source>
</reference>
<evidence type="ECO:0000313" key="3">
    <source>
        <dbReference type="Proteomes" id="UP001595829"/>
    </source>
</evidence>
<evidence type="ECO:0000313" key="2">
    <source>
        <dbReference type="EMBL" id="MFC5026479.1"/>
    </source>
</evidence>
<protein>
    <submittedName>
        <fullName evidence="2">Uncharacterized protein</fullName>
    </submittedName>
</protein>